<evidence type="ECO:0000313" key="2">
    <source>
        <dbReference type="Proteomes" id="UP000185895"/>
    </source>
</evidence>
<dbReference type="Proteomes" id="UP000185895">
    <property type="component" value="Unassembled WGS sequence"/>
</dbReference>
<dbReference type="EMBL" id="MKKK01000062">
    <property type="protein sequence ID" value="OEY92536.1"/>
    <property type="molecule type" value="Genomic_DNA"/>
</dbReference>
<proteinExistence type="predicted"/>
<organism evidence="1 2">
    <name type="scientific">Acinetobacter qingfengensis</name>
    <dbReference type="NCBI Taxonomy" id="1262585"/>
    <lineage>
        <taxon>Bacteria</taxon>
        <taxon>Pseudomonadati</taxon>
        <taxon>Pseudomonadota</taxon>
        <taxon>Gammaproteobacteria</taxon>
        <taxon>Moraxellales</taxon>
        <taxon>Moraxellaceae</taxon>
        <taxon>Acinetobacter</taxon>
    </lineage>
</organism>
<dbReference type="AlphaFoldDB" id="A0A1E7QZW0"/>
<evidence type="ECO:0000313" key="1">
    <source>
        <dbReference type="EMBL" id="OEY92536.1"/>
    </source>
</evidence>
<dbReference type="RefSeq" id="WP_070070767.1">
    <property type="nucleotide sequence ID" value="NZ_MKKK01000062.1"/>
</dbReference>
<accession>A0A1E7QZW0</accession>
<comment type="caution">
    <text evidence="1">The sequence shown here is derived from an EMBL/GenBank/DDBJ whole genome shotgun (WGS) entry which is preliminary data.</text>
</comment>
<gene>
    <name evidence="1" type="ORF">BJI46_14580</name>
</gene>
<sequence length="66" mass="7842">MAKRNMYLRIKESEQDLLREAHRKINNKLLENGYPTVQDSEILHQLIELGLKKLDVDNLGRFHIKN</sequence>
<keyword evidence="2" id="KW-1185">Reference proteome</keyword>
<reference evidence="1 2" key="1">
    <citation type="submission" date="2016-09" db="EMBL/GenBank/DDBJ databases">
        <authorList>
            <person name="Capua I."/>
            <person name="De Benedictis P."/>
            <person name="Joannis T."/>
            <person name="Lombin L.H."/>
            <person name="Cattoli G."/>
        </authorList>
    </citation>
    <scope>NUCLEOTIDE SEQUENCE [LARGE SCALE GENOMIC DNA]</scope>
    <source>
        <strain evidence="1 2">ANC 4671</strain>
    </source>
</reference>
<name>A0A1E7QZW0_9GAMM</name>
<protein>
    <submittedName>
        <fullName evidence="1">Uncharacterized protein</fullName>
    </submittedName>
</protein>